<name>A0AAN7NG28_MYCAM</name>
<reference evidence="2 3" key="1">
    <citation type="journal article" date="2023" name="J. Hered.">
        <title>Chromosome-level genome of the wood stork (Mycteria americana) provides insight into avian chromosome evolution.</title>
        <authorList>
            <person name="Flamio R. Jr."/>
            <person name="Ramstad K.M."/>
        </authorList>
    </citation>
    <scope>NUCLEOTIDE SEQUENCE [LARGE SCALE GENOMIC DNA]</scope>
    <source>
        <strain evidence="2">JAX WOST 10</strain>
    </source>
</reference>
<keyword evidence="3" id="KW-1185">Reference proteome</keyword>
<dbReference type="AlphaFoldDB" id="A0AAN7NG28"/>
<feature type="compositionally biased region" description="Basic and acidic residues" evidence="1">
    <location>
        <begin position="116"/>
        <end position="127"/>
    </location>
</feature>
<accession>A0AAN7NG28</accession>
<organism evidence="2 3">
    <name type="scientific">Mycteria americana</name>
    <name type="common">Wood stork</name>
    <dbReference type="NCBI Taxonomy" id="33587"/>
    <lineage>
        <taxon>Eukaryota</taxon>
        <taxon>Metazoa</taxon>
        <taxon>Chordata</taxon>
        <taxon>Craniata</taxon>
        <taxon>Vertebrata</taxon>
        <taxon>Euteleostomi</taxon>
        <taxon>Archelosauria</taxon>
        <taxon>Archosauria</taxon>
        <taxon>Dinosauria</taxon>
        <taxon>Saurischia</taxon>
        <taxon>Theropoda</taxon>
        <taxon>Coelurosauria</taxon>
        <taxon>Aves</taxon>
        <taxon>Neognathae</taxon>
        <taxon>Neoaves</taxon>
        <taxon>Aequornithes</taxon>
        <taxon>Ciconiiformes</taxon>
        <taxon>Ciconiidae</taxon>
        <taxon>Mycteria</taxon>
    </lineage>
</organism>
<evidence type="ECO:0000313" key="3">
    <source>
        <dbReference type="Proteomes" id="UP001333110"/>
    </source>
</evidence>
<proteinExistence type="predicted"/>
<sequence length="138" mass="15139">MVQEGASELRGPGVMKHGNTDESAGGTRAAAPEKWLLKASSNHSHIKNVPPLMKNEGVWDAGSLREERRQMFHRQYKTGRGGSMPDGCAALQRDLGRLEKRANKCKVPCLGRNNPRHQDRLGADRLESSSAEKVLGVL</sequence>
<dbReference type="Proteomes" id="UP001333110">
    <property type="component" value="Unassembled WGS sequence"/>
</dbReference>
<feature type="region of interest" description="Disordered" evidence="1">
    <location>
        <begin position="1"/>
        <end position="28"/>
    </location>
</feature>
<feature type="region of interest" description="Disordered" evidence="1">
    <location>
        <begin position="110"/>
        <end position="138"/>
    </location>
</feature>
<gene>
    <name evidence="2" type="ORF">QYF61_003239</name>
</gene>
<dbReference type="EMBL" id="JAUNZN010000010">
    <property type="protein sequence ID" value="KAK4814915.1"/>
    <property type="molecule type" value="Genomic_DNA"/>
</dbReference>
<evidence type="ECO:0000313" key="2">
    <source>
        <dbReference type="EMBL" id="KAK4814915.1"/>
    </source>
</evidence>
<evidence type="ECO:0000256" key="1">
    <source>
        <dbReference type="SAM" id="MobiDB-lite"/>
    </source>
</evidence>
<comment type="caution">
    <text evidence="2">The sequence shown here is derived from an EMBL/GenBank/DDBJ whole genome shotgun (WGS) entry which is preliminary data.</text>
</comment>
<protein>
    <submittedName>
        <fullName evidence="2">Uncharacterized protein</fullName>
    </submittedName>
</protein>